<dbReference type="OrthoDB" id="9801123at2"/>
<evidence type="ECO:0000256" key="2">
    <source>
        <dbReference type="ARBA" id="ARBA00023125"/>
    </source>
</evidence>
<feature type="domain" description="HTH araC/xylS-type" evidence="4">
    <location>
        <begin position="10"/>
        <end position="108"/>
    </location>
</feature>
<dbReference type="InterPro" id="IPR011256">
    <property type="entry name" value="Reg_factor_effector_dom_sf"/>
</dbReference>
<dbReference type="PROSITE" id="PS01124">
    <property type="entry name" value="HTH_ARAC_FAMILY_2"/>
    <property type="match status" value="1"/>
</dbReference>
<sequence length="288" mass="33179">MIVEWLNRLRDCIDYLEEHLEEKFDIDEVARISLTSKFHFQRLFHMITGITVAEYVRKRRLTLAAQMLATSDAKIIDVALKYGYQSPEAFTKAFNRIHGINPSEVKEKGISLKAYPRLSFQLQIKGEEAMNYRIVEKESFKVIGVSKKVTTVDGENFKIIPRFWQEVNGNGTCEDLKKYCGDLGMLGICADFDHEAEEFTYMIASEKTVDKVPEAFEEREIPAATWAIFESIGPMPHAIQEVFKRIYSEWFPATGYEHADAPELEVYLPGNPDAENYKCEVWIPVIKN</sequence>
<dbReference type="InterPro" id="IPR018062">
    <property type="entry name" value="HTH_AraC-typ_CS"/>
</dbReference>
<dbReference type="InterPro" id="IPR020449">
    <property type="entry name" value="Tscrpt_reg_AraC-type_HTH"/>
</dbReference>
<proteinExistence type="predicted"/>
<keyword evidence="2" id="KW-0238">DNA-binding</keyword>
<evidence type="ECO:0000256" key="3">
    <source>
        <dbReference type="ARBA" id="ARBA00023163"/>
    </source>
</evidence>
<keyword evidence="1" id="KW-0805">Transcription regulation</keyword>
<dbReference type="PANTHER" id="PTHR47504">
    <property type="entry name" value="RIGHT ORIGIN-BINDING PROTEIN"/>
    <property type="match status" value="1"/>
</dbReference>
<dbReference type="AlphaFoldDB" id="A0A833M7Z3"/>
<dbReference type="EMBL" id="WBZB01000013">
    <property type="protein sequence ID" value="KAB3531532.1"/>
    <property type="molecule type" value="Genomic_DNA"/>
</dbReference>
<dbReference type="GO" id="GO:0043565">
    <property type="term" value="F:sequence-specific DNA binding"/>
    <property type="evidence" value="ECO:0007669"/>
    <property type="project" value="InterPro"/>
</dbReference>
<dbReference type="SMART" id="SM00342">
    <property type="entry name" value="HTH_ARAC"/>
    <property type="match status" value="1"/>
</dbReference>
<dbReference type="InterPro" id="IPR029442">
    <property type="entry name" value="GyrI-like"/>
</dbReference>
<dbReference type="InterPro" id="IPR018060">
    <property type="entry name" value="HTH_AraC"/>
</dbReference>
<organism evidence="5 6">
    <name type="scientific">Alkaliphilus serpentinus</name>
    <dbReference type="NCBI Taxonomy" id="1482731"/>
    <lineage>
        <taxon>Bacteria</taxon>
        <taxon>Bacillati</taxon>
        <taxon>Bacillota</taxon>
        <taxon>Clostridia</taxon>
        <taxon>Peptostreptococcales</taxon>
        <taxon>Natronincolaceae</taxon>
        <taxon>Alkaliphilus</taxon>
    </lineage>
</organism>
<dbReference type="Pfam" id="PF06445">
    <property type="entry name" value="GyrI-like"/>
    <property type="match status" value="1"/>
</dbReference>
<dbReference type="InterPro" id="IPR009057">
    <property type="entry name" value="Homeodomain-like_sf"/>
</dbReference>
<accession>A0A833M7Z3</accession>
<reference evidence="5 6" key="1">
    <citation type="submission" date="2019-10" db="EMBL/GenBank/DDBJ databases">
        <title>Alkaliphilus serpentinus sp. nov. and Alkaliphilus pronyensis sp. nov., two novel anaerobic alkaliphilic species isolated from the serpentinized-hosted hydrothermal field of the Prony Bay (New Caledonia).</title>
        <authorList>
            <person name="Postec A."/>
        </authorList>
    </citation>
    <scope>NUCLEOTIDE SEQUENCE [LARGE SCALE GENOMIC DNA]</scope>
    <source>
        <strain evidence="5 6">LacT</strain>
    </source>
</reference>
<dbReference type="InterPro" id="IPR050959">
    <property type="entry name" value="MarA-like"/>
</dbReference>
<dbReference type="InterPro" id="IPR010499">
    <property type="entry name" value="AraC_E-bd"/>
</dbReference>
<dbReference type="Pfam" id="PF12833">
    <property type="entry name" value="HTH_18"/>
    <property type="match status" value="1"/>
</dbReference>
<dbReference type="Proteomes" id="UP000465601">
    <property type="component" value="Unassembled WGS sequence"/>
</dbReference>
<evidence type="ECO:0000256" key="1">
    <source>
        <dbReference type="ARBA" id="ARBA00023015"/>
    </source>
</evidence>
<gene>
    <name evidence="5" type="ORF">F8153_04985</name>
</gene>
<dbReference type="Gene3D" id="1.10.10.60">
    <property type="entry name" value="Homeodomain-like"/>
    <property type="match status" value="2"/>
</dbReference>
<evidence type="ECO:0000313" key="5">
    <source>
        <dbReference type="EMBL" id="KAB3531532.1"/>
    </source>
</evidence>
<evidence type="ECO:0000313" key="6">
    <source>
        <dbReference type="Proteomes" id="UP000465601"/>
    </source>
</evidence>
<dbReference type="SMART" id="SM00871">
    <property type="entry name" value="AraC_E_bind"/>
    <property type="match status" value="1"/>
</dbReference>
<protein>
    <submittedName>
        <fullName evidence="5">AraC family transcriptional regulator</fullName>
    </submittedName>
</protein>
<dbReference type="SUPFAM" id="SSF46689">
    <property type="entry name" value="Homeodomain-like"/>
    <property type="match status" value="2"/>
</dbReference>
<dbReference type="Gene3D" id="3.20.80.10">
    <property type="entry name" value="Regulatory factor, effector binding domain"/>
    <property type="match status" value="1"/>
</dbReference>
<dbReference type="PRINTS" id="PR00032">
    <property type="entry name" value="HTHARAC"/>
</dbReference>
<dbReference type="SUPFAM" id="SSF55136">
    <property type="entry name" value="Probable bacterial effector-binding domain"/>
    <property type="match status" value="1"/>
</dbReference>
<dbReference type="PANTHER" id="PTHR47504:SF5">
    <property type="entry name" value="RIGHT ORIGIN-BINDING PROTEIN"/>
    <property type="match status" value="1"/>
</dbReference>
<evidence type="ECO:0000259" key="4">
    <source>
        <dbReference type="PROSITE" id="PS01124"/>
    </source>
</evidence>
<comment type="caution">
    <text evidence="5">The sequence shown here is derived from an EMBL/GenBank/DDBJ whole genome shotgun (WGS) entry which is preliminary data.</text>
</comment>
<dbReference type="PROSITE" id="PS00041">
    <property type="entry name" value="HTH_ARAC_FAMILY_1"/>
    <property type="match status" value="1"/>
</dbReference>
<dbReference type="GO" id="GO:0003700">
    <property type="term" value="F:DNA-binding transcription factor activity"/>
    <property type="evidence" value="ECO:0007669"/>
    <property type="project" value="InterPro"/>
</dbReference>
<keyword evidence="6" id="KW-1185">Reference proteome</keyword>
<keyword evidence="3" id="KW-0804">Transcription</keyword>
<name>A0A833M7Z3_9FIRM</name>